<organism evidence="1 2">
    <name type="scientific">Pontibacter korlensis</name>
    <dbReference type="NCBI Taxonomy" id="400092"/>
    <lineage>
        <taxon>Bacteria</taxon>
        <taxon>Pseudomonadati</taxon>
        <taxon>Bacteroidota</taxon>
        <taxon>Cytophagia</taxon>
        <taxon>Cytophagales</taxon>
        <taxon>Hymenobacteraceae</taxon>
        <taxon>Pontibacter</taxon>
    </lineage>
</organism>
<dbReference type="AlphaFoldDB" id="A0A0E3ZGC6"/>
<keyword evidence="2" id="KW-1185">Reference proteome</keyword>
<protein>
    <submittedName>
        <fullName evidence="1">Uncharacterized protein</fullName>
    </submittedName>
</protein>
<proteinExistence type="predicted"/>
<evidence type="ECO:0000313" key="2">
    <source>
        <dbReference type="Proteomes" id="UP000033109"/>
    </source>
</evidence>
<dbReference type="Proteomes" id="UP000033109">
    <property type="component" value="Chromosome"/>
</dbReference>
<reference evidence="1 2" key="1">
    <citation type="journal article" date="2015" name="Sci. Rep.">
        <title>Unraveling adaptation of Pontibacter korlensis to radiation and infertility in desert through complete genome and comparative transcriptomic analysis.</title>
        <authorList>
            <person name="Dai J."/>
            <person name="Dai W."/>
            <person name="Qiu C."/>
            <person name="Yang Z."/>
            <person name="Zhang Y."/>
            <person name="Zhou M."/>
            <person name="Zhang L."/>
            <person name="Fang C."/>
            <person name="Gao Q."/>
            <person name="Yang Q."/>
            <person name="Li X."/>
            <person name="Wang Z."/>
            <person name="Wang Z."/>
            <person name="Jia Z."/>
            <person name="Chen X."/>
        </authorList>
    </citation>
    <scope>NUCLEOTIDE SEQUENCE [LARGE SCALE GENOMIC DNA]</scope>
    <source>
        <strain evidence="1 2">X14-1T</strain>
    </source>
</reference>
<name>A0A0E3ZGC6_9BACT</name>
<dbReference type="HOGENOM" id="CLU_2736612_0_0_10"/>
<dbReference type="EMBL" id="CP009621">
    <property type="protein sequence ID" value="AKD04829.1"/>
    <property type="molecule type" value="Genomic_DNA"/>
</dbReference>
<dbReference type="KEGG" id="pko:PKOR_19140"/>
<sequence>MPPGIADAFGKLMVLEHMLYLKLFNNNRLALANELRAEFMVEVLAGVAHFQVQPGKFAGSLSPVTTTFLFS</sequence>
<gene>
    <name evidence="1" type="ORF">PKOR_19140</name>
</gene>
<accession>A0A0E3ZGC6</accession>
<evidence type="ECO:0000313" key="1">
    <source>
        <dbReference type="EMBL" id="AKD04829.1"/>
    </source>
</evidence>